<evidence type="ECO:0000313" key="2">
    <source>
        <dbReference type="Proteomes" id="UP000011939"/>
    </source>
</evidence>
<protein>
    <submittedName>
        <fullName evidence="1">Uncharacterized protein</fullName>
    </submittedName>
</protein>
<proteinExistence type="predicted"/>
<reference evidence="1 2" key="1">
    <citation type="journal article" date="2013" name="Genome Announc.">
        <title>Genome Sequence of Campylobacter showae UNSWCD, Isolated from a Patient with Crohn's Disease.</title>
        <authorList>
            <person name="Tay A.P."/>
            <person name="Kaakoush N.O."/>
            <person name="Deshpande N.P."/>
            <person name="Chen Z."/>
            <person name="Mitchell H."/>
            <person name="Wilkins M.R."/>
        </authorList>
    </citation>
    <scope>NUCLEOTIDE SEQUENCE [LARGE SCALE GENOMIC DNA]</scope>
    <source>
        <strain evidence="1 2">CSUNSWCD</strain>
    </source>
</reference>
<comment type="caution">
    <text evidence="1">The sequence shown here is derived from an EMBL/GenBank/DDBJ whole genome shotgun (WGS) entry which is preliminary data.</text>
</comment>
<dbReference type="AlphaFoldDB" id="M5IFX4"/>
<sequence>MYRAFLNEIGKFKSSGRLKFALHCTSFKSEESDICQQKAA</sequence>
<name>M5IFX4_9BACT</name>
<organism evidence="1 2">
    <name type="scientific">Campylobacter showae CSUNSWCD</name>
    <dbReference type="NCBI Taxonomy" id="1244083"/>
    <lineage>
        <taxon>Bacteria</taxon>
        <taxon>Pseudomonadati</taxon>
        <taxon>Campylobacterota</taxon>
        <taxon>Epsilonproteobacteria</taxon>
        <taxon>Campylobacterales</taxon>
        <taxon>Campylobacteraceae</taxon>
        <taxon>Campylobacter</taxon>
    </lineage>
</organism>
<gene>
    <name evidence="1" type="ORF">CSUNSWCD_1973</name>
</gene>
<evidence type="ECO:0000313" key="1">
    <source>
        <dbReference type="EMBL" id="EKU11347.1"/>
    </source>
</evidence>
<dbReference type="Proteomes" id="UP000011939">
    <property type="component" value="Unassembled WGS sequence"/>
</dbReference>
<dbReference type="PATRIC" id="fig|1244083.3.peg.1215"/>
<accession>M5IFX4</accession>
<dbReference type="EMBL" id="AMZQ01000007">
    <property type="protein sequence ID" value="EKU11347.1"/>
    <property type="molecule type" value="Genomic_DNA"/>
</dbReference>